<evidence type="ECO:0000256" key="2">
    <source>
        <dbReference type="SAM" id="MobiDB-lite"/>
    </source>
</evidence>
<feature type="domain" description="CsbD-like" evidence="3">
    <location>
        <begin position="5"/>
        <end position="57"/>
    </location>
</feature>
<evidence type="ECO:0000313" key="4">
    <source>
        <dbReference type="EMBL" id="ADB30009.1"/>
    </source>
</evidence>
<dbReference type="Gene3D" id="1.10.1470.10">
    <property type="entry name" value="YjbJ"/>
    <property type="match status" value="1"/>
</dbReference>
<dbReference type="OrthoDB" id="2143260at2"/>
<dbReference type="SUPFAM" id="SSF69047">
    <property type="entry name" value="Hypothetical protein YjbJ"/>
    <property type="match status" value="1"/>
</dbReference>
<proteinExistence type="inferred from homology"/>
<gene>
    <name evidence="4" type="ordered locus">Kfla_0904</name>
</gene>
<feature type="compositionally biased region" description="Basic and acidic residues" evidence="2">
    <location>
        <begin position="1"/>
        <end position="24"/>
    </location>
</feature>
<keyword evidence="5" id="KW-1185">Reference proteome</keyword>
<dbReference type="RefSeq" id="WP_012918565.1">
    <property type="nucleotide sequence ID" value="NC_013729.1"/>
</dbReference>
<dbReference type="InterPro" id="IPR036629">
    <property type="entry name" value="YjbJ_sf"/>
</dbReference>
<name>D2Q011_KRIFD</name>
<comment type="similarity">
    <text evidence="1">Belongs to the UPF0337 (CsbD) family.</text>
</comment>
<reference evidence="5" key="1">
    <citation type="submission" date="2009-09" db="EMBL/GenBank/DDBJ databases">
        <title>The complete genome of Kribbella flavida DSM 17836.</title>
        <authorList>
            <consortium name="US DOE Joint Genome Institute (JGI-PGF)"/>
            <person name="Lucas S."/>
            <person name="Copeland A."/>
            <person name="Lapidus A."/>
            <person name="Glavina del Rio T."/>
            <person name="Dalin E."/>
            <person name="Tice H."/>
            <person name="Bruce D."/>
            <person name="Goodwin L."/>
            <person name="Pitluck S."/>
            <person name="Kyrpides N."/>
            <person name="Mavromatis K."/>
            <person name="Ivanova N."/>
            <person name="Saunders E."/>
            <person name="Brettin T."/>
            <person name="Detter J.C."/>
            <person name="Han C."/>
            <person name="Larimer F."/>
            <person name="Land M."/>
            <person name="Hauser L."/>
            <person name="Markowitz V."/>
            <person name="Cheng J.-F."/>
            <person name="Hugenholtz P."/>
            <person name="Woyke T."/>
            <person name="Wu D."/>
            <person name="Pukall R."/>
            <person name="Klenk H.-P."/>
            <person name="Eisen J.A."/>
        </authorList>
    </citation>
    <scope>NUCLEOTIDE SEQUENCE [LARGE SCALE GENOMIC DNA]</scope>
    <source>
        <strain evidence="5">DSM 17836 / JCM 10339 / NBRC 14399</strain>
    </source>
</reference>
<dbReference type="Pfam" id="PF05532">
    <property type="entry name" value="CsbD"/>
    <property type="match status" value="1"/>
</dbReference>
<dbReference type="HOGENOM" id="CLU_135567_1_1_11"/>
<evidence type="ECO:0000313" key="5">
    <source>
        <dbReference type="Proteomes" id="UP000007967"/>
    </source>
</evidence>
<dbReference type="EMBL" id="CP001736">
    <property type="protein sequence ID" value="ADB30009.1"/>
    <property type="molecule type" value="Genomic_DNA"/>
</dbReference>
<dbReference type="AlphaFoldDB" id="D2Q011"/>
<dbReference type="Proteomes" id="UP000007967">
    <property type="component" value="Chromosome"/>
</dbReference>
<organism evidence="4 5">
    <name type="scientific">Kribbella flavida (strain DSM 17836 / JCM 10339 / NBRC 14399)</name>
    <dbReference type="NCBI Taxonomy" id="479435"/>
    <lineage>
        <taxon>Bacteria</taxon>
        <taxon>Bacillati</taxon>
        <taxon>Actinomycetota</taxon>
        <taxon>Actinomycetes</taxon>
        <taxon>Propionibacteriales</taxon>
        <taxon>Kribbellaceae</taxon>
        <taxon>Kribbella</taxon>
    </lineage>
</organism>
<reference evidence="4 5" key="2">
    <citation type="journal article" date="2010" name="Stand. Genomic Sci.">
        <title>Complete genome sequence of Kribbella flavida type strain (IFO 14399).</title>
        <authorList>
            <person name="Pukall R."/>
            <person name="Lapidus A."/>
            <person name="Glavina Del Rio T."/>
            <person name="Copeland A."/>
            <person name="Tice H."/>
            <person name="Cheng J.-F."/>
            <person name="Lucas S."/>
            <person name="Chen F."/>
            <person name="Nolan M."/>
            <person name="LaButti K."/>
            <person name="Pati A."/>
            <person name="Ivanova N."/>
            <person name="Mavrommatis K."/>
            <person name="Mikhailova N."/>
            <person name="Pitluck S."/>
            <person name="Bruce D."/>
            <person name="Goodwin L."/>
            <person name="Land M."/>
            <person name="Hauser L."/>
            <person name="Chang Y.-J."/>
            <person name="Jeffries C.D."/>
            <person name="Chen A."/>
            <person name="Palaniappan K."/>
            <person name="Chain P."/>
            <person name="Rohde M."/>
            <person name="Goeker M."/>
            <person name="Bristow J."/>
            <person name="Eisen J.A."/>
            <person name="Markowitz V."/>
            <person name="Hugenholtz P."/>
            <person name="Kyrpides N.C."/>
            <person name="Klenk H.-P."/>
            <person name="Brettin T."/>
        </authorList>
    </citation>
    <scope>NUCLEOTIDE SEQUENCE [LARGE SCALE GENOMIC DNA]</scope>
    <source>
        <strain evidence="5">DSM 17836 / JCM 10339 / NBRC 14399</strain>
    </source>
</reference>
<sequence>MGIGDKIKNAAESAKGKAKERTGEATDNEDLQAEGQVDKSKADLKQAGEKAKDAFRD</sequence>
<feature type="region of interest" description="Disordered" evidence="2">
    <location>
        <begin position="1"/>
        <end position="57"/>
    </location>
</feature>
<dbReference type="eggNOG" id="COG3237">
    <property type="taxonomic scope" value="Bacteria"/>
</dbReference>
<dbReference type="STRING" id="479435.Kfla_0904"/>
<feature type="compositionally biased region" description="Basic and acidic residues" evidence="2">
    <location>
        <begin position="36"/>
        <end position="57"/>
    </location>
</feature>
<protein>
    <submittedName>
        <fullName evidence="4">CsbD family protein</fullName>
    </submittedName>
</protein>
<dbReference type="KEGG" id="kfl:Kfla_0904"/>
<dbReference type="InterPro" id="IPR008462">
    <property type="entry name" value="CsbD"/>
</dbReference>
<accession>D2Q011</accession>
<evidence type="ECO:0000256" key="1">
    <source>
        <dbReference type="ARBA" id="ARBA00009129"/>
    </source>
</evidence>
<evidence type="ECO:0000259" key="3">
    <source>
        <dbReference type="Pfam" id="PF05532"/>
    </source>
</evidence>